<comment type="caution">
    <text evidence="1">The sequence shown here is derived from an EMBL/GenBank/DDBJ whole genome shotgun (WGS) entry which is preliminary data.</text>
</comment>
<accession>A0A0F9CFL9</accession>
<reference evidence="1" key="1">
    <citation type="journal article" date="2015" name="Nature">
        <title>Complex archaea that bridge the gap between prokaryotes and eukaryotes.</title>
        <authorList>
            <person name="Spang A."/>
            <person name="Saw J.H."/>
            <person name="Jorgensen S.L."/>
            <person name="Zaremba-Niedzwiedzka K."/>
            <person name="Martijn J."/>
            <person name="Lind A.E."/>
            <person name="van Eijk R."/>
            <person name="Schleper C."/>
            <person name="Guy L."/>
            <person name="Ettema T.J."/>
        </authorList>
    </citation>
    <scope>NUCLEOTIDE SEQUENCE</scope>
</reference>
<sequence length="47" mass="5469">MDTKCHCFPESIIIQNIICNVSLFEDETVRELNQVIDEFGHGVFKKK</sequence>
<gene>
    <name evidence="1" type="ORF">LCGC14_2672670</name>
</gene>
<dbReference type="AlphaFoldDB" id="A0A0F9CFL9"/>
<feature type="non-terminal residue" evidence="1">
    <location>
        <position position="47"/>
    </location>
</feature>
<protein>
    <submittedName>
        <fullName evidence="1">Uncharacterized protein</fullName>
    </submittedName>
</protein>
<evidence type="ECO:0000313" key="1">
    <source>
        <dbReference type="EMBL" id="KKK95451.1"/>
    </source>
</evidence>
<name>A0A0F9CFL9_9ZZZZ</name>
<organism evidence="1">
    <name type="scientific">marine sediment metagenome</name>
    <dbReference type="NCBI Taxonomy" id="412755"/>
    <lineage>
        <taxon>unclassified sequences</taxon>
        <taxon>metagenomes</taxon>
        <taxon>ecological metagenomes</taxon>
    </lineage>
</organism>
<proteinExistence type="predicted"/>
<dbReference type="EMBL" id="LAZR01046904">
    <property type="protein sequence ID" value="KKK95451.1"/>
    <property type="molecule type" value="Genomic_DNA"/>
</dbReference>